<reference evidence="1" key="1">
    <citation type="submission" date="2014-11" db="EMBL/GenBank/DDBJ databases">
        <authorList>
            <person name="Amaro Gonzalez C."/>
        </authorList>
    </citation>
    <scope>NUCLEOTIDE SEQUENCE</scope>
</reference>
<dbReference type="AlphaFoldDB" id="A0A0E9T5P3"/>
<reference evidence="1" key="2">
    <citation type="journal article" date="2015" name="Fish Shellfish Immunol.">
        <title>Early steps in the European eel (Anguilla anguilla)-Vibrio vulnificus interaction in the gills: Role of the RtxA13 toxin.</title>
        <authorList>
            <person name="Callol A."/>
            <person name="Pajuelo D."/>
            <person name="Ebbesson L."/>
            <person name="Teles M."/>
            <person name="MacKenzie S."/>
            <person name="Amaro C."/>
        </authorList>
    </citation>
    <scope>NUCLEOTIDE SEQUENCE</scope>
</reference>
<name>A0A0E9T5P3_ANGAN</name>
<sequence>MQSESICTFLCFILTEFLASLRVTLMSLLSTVIVNDCM</sequence>
<protein>
    <submittedName>
        <fullName evidence="1">Uncharacterized protein</fullName>
    </submittedName>
</protein>
<accession>A0A0E9T5P3</accession>
<evidence type="ECO:0000313" key="1">
    <source>
        <dbReference type="EMBL" id="JAH48964.1"/>
    </source>
</evidence>
<organism evidence="1">
    <name type="scientific">Anguilla anguilla</name>
    <name type="common">European freshwater eel</name>
    <name type="synonym">Muraena anguilla</name>
    <dbReference type="NCBI Taxonomy" id="7936"/>
    <lineage>
        <taxon>Eukaryota</taxon>
        <taxon>Metazoa</taxon>
        <taxon>Chordata</taxon>
        <taxon>Craniata</taxon>
        <taxon>Vertebrata</taxon>
        <taxon>Euteleostomi</taxon>
        <taxon>Actinopterygii</taxon>
        <taxon>Neopterygii</taxon>
        <taxon>Teleostei</taxon>
        <taxon>Anguilliformes</taxon>
        <taxon>Anguillidae</taxon>
        <taxon>Anguilla</taxon>
    </lineage>
</organism>
<dbReference type="EMBL" id="GBXM01059613">
    <property type="protein sequence ID" value="JAH48964.1"/>
    <property type="molecule type" value="Transcribed_RNA"/>
</dbReference>
<proteinExistence type="predicted"/>